<dbReference type="Gene3D" id="3.10.450.50">
    <property type="match status" value="1"/>
</dbReference>
<dbReference type="SUPFAM" id="SSF54427">
    <property type="entry name" value="NTF2-like"/>
    <property type="match status" value="1"/>
</dbReference>
<organism evidence="2 3">
    <name type="scientific">Algimonas ampicilliniresistens</name>
    <dbReference type="NCBI Taxonomy" id="1298735"/>
    <lineage>
        <taxon>Bacteria</taxon>
        <taxon>Pseudomonadati</taxon>
        <taxon>Pseudomonadota</taxon>
        <taxon>Alphaproteobacteria</taxon>
        <taxon>Maricaulales</taxon>
        <taxon>Robiginitomaculaceae</taxon>
        <taxon>Algimonas</taxon>
    </lineage>
</organism>
<protein>
    <submittedName>
        <fullName evidence="2">NTF2 superfamily protein</fullName>
    </submittedName>
</protein>
<reference evidence="2" key="2">
    <citation type="submission" date="2023-01" db="EMBL/GenBank/DDBJ databases">
        <title>Draft genome sequence of Algimonas ampicilliniresistens strain NBRC 108219.</title>
        <authorList>
            <person name="Sun Q."/>
            <person name="Mori K."/>
        </authorList>
    </citation>
    <scope>NUCLEOTIDE SEQUENCE</scope>
    <source>
        <strain evidence="2">NBRC 108219</strain>
    </source>
</reference>
<proteinExistence type="predicted"/>
<dbReference type="InterPro" id="IPR032710">
    <property type="entry name" value="NTF2-like_dom_sf"/>
</dbReference>
<evidence type="ECO:0000259" key="1">
    <source>
        <dbReference type="Pfam" id="PF12680"/>
    </source>
</evidence>
<sequence length="173" mass="19184">MLGRRDVLILSASLAATACTKTTHPLGSTDVSDKRFQQFKSVIEAWTRKDVDAVMAAMDEDIVWHYAAAIAPPARGKAEARAFLDRFGPGVLDVRWRIFEHAETADRLFVEGVDEYTTPDGTDVAAPYAGVIEFKGNKIVGWRDYIDRAVIDSMKAGNPYPDQVKELINRPAK</sequence>
<dbReference type="PROSITE" id="PS51257">
    <property type="entry name" value="PROKAR_LIPOPROTEIN"/>
    <property type="match status" value="1"/>
</dbReference>
<dbReference type="InterPro" id="IPR037401">
    <property type="entry name" value="SnoaL-like"/>
</dbReference>
<dbReference type="Pfam" id="PF12680">
    <property type="entry name" value="SnoaL_2"/>
    <property type="match status" value="1"/>
</dbReference>
<evidence type="ECO:0000313" key="2">
    <source>
        <dbReference type="EMBL" id="GLQ25156.1"/>
    </source>
</evidence>
<comment type="caution">
    <text evidence="2">The sequence shown here is derived from an EMBL/GenBank/DDBJ whole genome shotgun (WGS) entry which is preliminary data.</text>
</comment>
<gene>
    <name evidence="2" type="ORF">GCM10007853_30300</name>
</gene>
<dbReference type="EMBL" id="BSNK01000002">
    <property type="protein sequence ID" value="GLQ25156.1"/>
    <property type="molecule type" value="Genomic_DNA"/>
</dbReference>
<feature type="domain" description="SnoaL-like" evidence="1">
    <location>
        <begin position="42"/>
        <end position="141"/>
    </location>
</feature>
<accession>A0ABQ5VCD8</accession>
<dbReference type="Proteomes" id="UP001161391">
    <property type="component" value="Unassembled WGS sequence"/>
</dbReference>
<reference evidence="2" key="1">
    <citation type="journal article" date="2014" name="Int. J. Syst. Evol. Microbiol.">
        <title>Complete genome of a new Firmicutes species belonging to the dominant human colonic microbiota ('Ruminococcus bicirculans') reveals two chromosomes and a selective capacity to utilize plant glucans.</title>
        <authorList>
            <consortium name="NISC Comparative Sequencing Program"/>
            <person name="Wegmann U."/>
            <person name="Louis P."/>
            <person name="Goesmann A."/>
            <person name="Henrissat B."/>
            <person name="Duncan S.H."/>
            <person name="Flint H.J."/>
        </authorList>
    </citation>
    <scope>NUCLEOTIDE SEQUENCE</scope>
    <source>
        <strain evidence="2">NBRC 108219</strain>
    </source>
</reference>
<evidence type="ECO:0000313" key="3">
    <source>
        <dbReference type="Proteomes" id="UP001161391"/>
    </source>
</evidence>
<keyword evidence="3" id="KW-1185">Reference proteome</keyword>
<name>A0ABQ5VCD8_9PROT</name>